<dbReference type="SUPFAM" id="SSF55729">
    <property type="entry name" value="Acyl-CoA N-acyltransferases (Nat)"/>
    <property type="match status" value="1"/>
</dbReference>
<comment type="caution">
    <text evidence="3">The sequence shown here is derived from an EMBL/GenBank/DDBJ whole genome shotgun (WGS) entry which is preliminary data.</text>
</comment>
<sequence>MIRELGQPGDLGWVVLAHGELYAAEWGWGASFEGLVARIVADYAAAHDPGREAAWIAEVDGRRAGCVLCVDGGDGTAVLRVLLVHPDARGLGVGGRLVDTCVGFARKAGYRRVRLWTTDRQAAARRIYLSRGFALTDAAPHPGFAGEAVTGETYLLTF</sequence>
<evidence type="ECO:0000256" key="1">
    <source>
        <dbReference type="ARBA" id="ARBA00022679"/>
    </source>
</evidence>
<organism evidence="3 4">
    <name type="scientific">Paractinoplanes hotanensis</name>
    <dbReference type="NCBI Taxonomy" id="2906497"/>
    <lineage>
        <taxon>Bacteria</taxon>
        <taxon>Bacillati</taxon>
        <taxon>Actinomycetota</taxon>
        <taxon>Actinomycetes</taxon>
        <taxon>Micromonosporales</taxon>
        <taxon>Micromonosporaceae</taxon>
        <taxon>Paractinoplanes</taxon>
    </lineage>
</organism>
<evidence type="ECO:0000259" key="2">
    <source>
        <dbReference type="PROSITE" id="PS51186"/>
    </source>
</evidence>
<dbReference type="EMBL" id="JAMQOL010000049">
    <property type="protein sequence ID" value="MCM4082559.1"/>
    <property type="molecule type" value="Genomic_DNA"/>
</dbReference>
<keyword evidence="4" id="KW-1185">Reference proteome</keyword>
<dbReference type="InterPro" id="IPR000182">
    <property type="entry name" value="GNAT_dom"/>
</dbReference>
<reference evidence="3 4" key="1">
    <citation type="submission" date="2022-06" db="EMBL/GenBank/DDBJ databases">
        <title>Actinoplanes abujensis sp. nov., isolated from Nigerian arid soil.</title>
        <authorList>
            <person name="Ding P."/>
        </authorList>
    </citation>
    <scope>NUCLEOTIDE SEQUENCE [LARGE SCALE GENOMIC DNA]</scope>
    <source>
        <strain evidence="4">TRM88002</strain>
    </source>
</reference>
<evidence type="ECO:0000313" key="3">
    <source>
        <dbReference type="EMBL" id="MCM4082559.1"/>
    </source>
</evidence>
<dbReference type="CDD" id="cd04301">
    <property type="entry name" value="NAT_SF"/>
    <property type="match status" value="1"/>
</dbReference>
<dbReference type="PANTHER" id="PTHR13947">
    <property type="entry name" value="GNAT FAMILY N-ACETYLTRANSFERASE"/>
    <property type="match status" value="1"/>
</dbReference>
<accession>A0ABT0Y945</accession>
<evidence type="ECO:0000313" key="4">
    <source>
        <dbReference type="Proteomes" id="UP001523216"/>
    </source>
</evidence>
<dbReference type="Proteomes" id="UP001523216">
    <property type="component" value="Unassembled WGS sequence"/>
</dbReference>
<protein>
    <submittedName>
        <fullName evidence="3">GNAT family N-acetyltransferase</fullName>
    </submittedName>
</protein>
<dbReference type="Pfam" id="PF00583">
    <property type="entry name" value="Acetyltransf_1"/>
    <property type="match status" value="1"/>
</dbReference>
<dbReference type="RefSeq" id="WP_251802290.1">
    <property type="nucleotide sequence ID" value="NZ_JAMQOL010000049.1"/>
</dbReference>
<name>A0ABT0Y945_9ACTN</name>
<feature type="domain" description="N-acetyltransferase" evidence="2">
    <location>
        <begin position="1"/>
        <end position="158"/>
    </location>
</feature>
<proteinExistence type="predicted"/>
<dbReference type="InterPro" id="IPR050769">
    <property type="entry name" value="NAT_camello-type"/>
</dbReference>
<dbReference type="PANTHER" id="PTHR13947:SF37">
    <property type="entry name" value="LD18367P"/>
    <property type="match status" value="1"/>
</dbReference>
<dbReference type="PROSITE" id="PS51186">
    <property type="entry name" value="GNAT"/>
    <property type="match status" value="1"/>
</dbReference>
<dbReference type="InterPro" id="IPR016181">
    <property type="entry name" value="Acyl_CoA_acyltransferase"/>
</dbReference>
<gene>
    <name evidence="3" type="ORF">LXN57_33825</name>
</gene>
<keyword evidence="1" id="KW-0808">Transferase</keyword>
<dbReference type="Gene3D" id="3.40.630.30">
    <property type="match status" value="1"/>
</dbReference>